<organism evidence="2 3">
    <name type="scientific">Thalassiosira oceanica</name>
    <name type="common">Marine diatom</name>
    <dbReference type="NCBI Taxonomy" id="159749"/>
    <lineage>
        <taxon>Eukaryota</taxon>
        <taxon>Sar</taxon>
        <taxon>Stramenopiles</taxon>
        <taxon>Ochrophyta</taxon>
        <taxon>Bacillariophyta</taxon>
        <taxon>Coscinodiscophyceae</taxon>
        <taxon>Thalassiosirophycidae</taxon>
        <taxon>Thalassiosirales</taxon>
        <taxon>Thalassiosiraceae</taxon>
        <taxon>Thalassiosira</taxon>
    </lineage>
</organism>
<accession>K0RTS0</accession>
<name>K0RTS0_THAOC</name>
<comment type="caution">
    <text evidence="2">The sequence shown here is derived from an EMBL/GenBank/DDBJ whole genome shotgun (WGS) entry which is preliminary data.</text>
</comment>
<sequence length="147" mass="15484">MAAGEESKDGGGGILTYLANRRRNHVAPPNLPAPEEASSSSGQDDAKKRRFRIDMTNIGGSFAGPLSIDSDSDDEDDSARLNLVPSSWLATWQKPAGTKLPQLPDISDRSSSPADSWASQVWSTVDSARSWVNASSSSSGSTSADNS</sequence>
<proteinExistence type="predicted"/>
<evidence type="ECO:0000313" key="3">
    <source>
        <dbReference type="Proteomes" id="UP000266841"/>
    </source>
</evidence>
<gene>
    <name evidence="2" type="ORF">THAOC_24467</name>
</gene>
<keyword evidence="3" id="KW-1185">Reference proteome</keyword>
<dbReference type="EMBL" id="AGNL01033269">
    <property type="protein sequence ID" value="EJK55764.1"/>
    <property type="molecule type" value="Genomic_DNA"/>
</dbReference>
<feature type="non-terminal residue" evidence="2">
    <location>
        <position position="147"/>
    </location>
</feature>
<feature type="region of interest" description="Disordered" evidence="1">
    <location>
        <begin position="1"/>
        <end position="79"/>
    </location>
</feature>
<evidence type="ECO:0000256" key="1">
    <source>
        <dbReference type="SAM" id="MobiDB-lite"/>
    </source>
</evidence>
<dbReference type="Proteomes" id="UP000266841">
    <property type="component" value="Unassembled WGS sequence"/>
</dbReference>
<evidence type="ECO:0000313" key="2">
    <source>
        <dbReference type="EMBL" id="EJK55764.1"/>
    </source>
</evidence>
<protein>
    <submittedName>
        <fullName evidence="2">Uncharacterized protein</fullName>
    </submittedName>
</protein>
<reference evidence="2 3" key="1">
    <citation type="journal article" date="2012" name="Genome Biol.">
        <title>Genome and low-iron response of an oceanic diatom adapted to chronic iron limitation.</title>
        <authorList>
            <person name="Lommer M."/>
            <person name="Specht M."/>
            <person name="Roy A.S."/>
            <person name="Kraemer L."/>
            <person name="Andreson R."/>
            <person name="Gutowska M.A."/>
            <person name="Wolf J."/>
            <person name="Bergner S.V."/>
            <person name="Schilhabel M.B."/>
            <person name="Klostermeier U.C."/>
            <person name="Beiko R.G."/>
            <person name="Rosenstiel P."/>
            <person name="Hippler M."/>
            <person name="Laroche J."/>
        </authorList>
    </citation>
    <scope>NUCLEOTIDE SEQUENCE [LARGE SCALE GENOMIC DNA]</scope>
    <source>
        <strain evidence="2 3">CCMP1005</strain>
    </source>
</reference>
<feature type="region of interest" description="Disordered" evidence="1">
    <location>
        <begin position="93"/>
        <end position="118"/>
    </location>
</feature>
<dbReference type="AlphaFoldDB" id="K0RTS0"/>
<feature type="compositionally biased region" description="Polar residues" evidence="1">
    <location>
        <begin position="109"/>
        <end position="118"/>
    </location>
</feature>